<evidence type="ECO:0000313" key="2">
    <source>
        <dbReference type="Proteomes" id="UP000245206"/>
    </source>
</evidence>
<protein>
    <submittedName>
        <fullName evidence="1">Uncharacterized protein</fullName>
    </submittedName>
</protein>
<dbReference type="Proteomes" id="UP000245206">
    <property type="component" value="Unassembled WGS sequence"/>
</dbReference>
<dbReference type="AlphaFoldDB" id="A0A2P2DIF5"/>
<comment type="caution">
    <text evidence="1">The sequence shown here is derived from an EMBL/GenBank/DDBJ whole genome shotgun (WGS) entry which is preliminary data.</text>
</comment>
<organism evidence="1 2">
    <name type="scientific">Leptospira ellinghausenii</name>
    <dbReference type="NCBI Taxonomy" id="1917822"/>
    <lineage>
        <taxon>Bacteria</taxon>
        <taxon>Pseudomonadati</taxon>
        <taxon>Spirochaetota</taxon>
        <taxon>Spirochaetia</taxon>
        <taxon>Leptospirales</taxon>
        <taxon>Leptospiraceae</taxon>
        <taxon>Leptospira</taxon>
    </lineage>
</organism>
<dbReference type="RefSeq" id="WP_108961362.1">
    <property type="nucleotide sequence ID" value="NZ_BFAZ01000011.1"/>
</dbReference>
<name>A0A2P2DIF5_9LEPT</name>
<gene>
    <name evidence="1" type="ORF">LPTSP2_36940</name>
</gene>
<accession>A0A2P2DIF5</accession>
<evidence type="ECO:0000313" key="1">
    <source>
        <dbReference type="EMBL" id="GBF44391.1"/>
    </source>
</evidence>
<dbReference type="EMBL" id="BFAZ01000011">
    <property type="protein sequence ID" value="GBF44391.1"/>
    <property type="molecule type" value="Genomic_DNA"/>
</dbReference>
<reference evidence="2" key="1">
    <citation type="journal article" date="2019" name="Microbiol. Immunol.">
        <title>Molecular and phenotypic characterization of Leptospira johnsonii sp. nov., Leptospira ellinghausenii sp. nov. and Leptospira ryugenii sp. nov. isolated from soil and water in Japan.</title>
        <authorList>
            <person name="Masuzawa T."/>
            <person name="Saito M."/>
            <person name="Nakao R."/>
            <person name="Nikaido Y."/>
            <person name="Matsumoto M."/>
            <person name="Ogawa M."/>
            <person name="Yokoyama M."/>
            <person name="Hidaka Y."/>
            <person name="Tomita J."/>
            <person name="Sakakibara K."/>
            <person name="Suzuki K."/>
            <person name="Yasuda S."/>
            <person name="Sato H."/>
            <person name="Yamaguchi M."/>
            <person name="Yoshida S.I."/>
            <person name="Koizumi N."/>
            <person name="Kawamura Y."/>
        </authorList>
    </citation>
    <scope>NUCLEOTIDE SEQUENCE [LARGE SCALE GENOMIC DNA]</scope>
    <source>
        <strain evidence="2">E18</strain>
    </source>
</reference>
<keyword evidence="2" id="KW-1185">Reference proteome</keyword>
<proteinExistence type="predicted"/>
<sequence>MNSPNLNEIYKEVLSANYHELWGFIKEGKTAIVLLETEEPFFGDEKKKYERVAILGISSQGYCRFGTPGIGYGPIKFEDYNDFERHMIYYNLKWVKA</sequence>